<dbReference type="EMBL" id="RCMV01002434">
    <property type="protein sequence ID" value="KAG3202907.1"/>
    <property type="molecule type" value="Genomic_DNA"/>
</dbReference>
<dbReference type="Proteomes" id="UP000774804">
    <property type="component" value="Unassembled WGS sequence"/>
</dbReference>
<accession>A0A8T1AHR5</accession>
<protein>
    <submittedName>
        <fullName evidence="4">Uncharacterized protein</fullName>
    </submittedName>
</protein>
<reference evidence="4" key="1">
    <citation type="submission" date="2018-10" db="EMBL/GenBank/DDBJ databases">
        <title>Effector identification in a new, highly contiguous assembly of the strawberry crown rot pathogen Phytophthora cactorum.</title>
        <authorList>
            <person name="Armitage A.D."/>
            <person name="Nellist C.F."/>
            <person name="Bates H."/>
            <person name="Vickerstaff R.J."/>
            <person name="Harrison R.J."/>
        </authorList>
    </citation>
    <scope>NUCLEOTIDE SEQUENCE</scope>
    <source>
        <strain evidence="2">15-7</strain>
        <strain evidence="3">4032</strain>
        <strain evidence="4">4040</strain>
        <strain evidence="5">P421</strain>
    </source>
</reference>
<dbReference type="AlphaFoldDB" id="A0A8T1AHR5"/>
<keyword evidence="1" id="KW-1133">Transmembrane helix</keyword>
<dbReference type="EMBL" id="RCMG01002169">
    <property type="protein sequence ID" value="KAG2813742.1"/>
    <property type="molecule type" value="Genomic_DNA"/>
</dbReference>
<dbReference type="Proteomes" id="UP000735874">
    <property type="component" value="Unassembled WGS sequence"/>
</dbReference>
<proteinExistence type="predicted"/>
<dbReference type="EMBL" id="RCMK01002282">
    <property type="protein sequence ID" value="KAG2882894.1"/>
    <property type="molecule type" value="Genomic_DNA"/>
</dbReference>
<dbReference type="Proteomes" id="UP000736787">
    <property type="component" value="Unassembled WGS sequence"/>
</dbReference>
<comment type="caution">
    <text evidence="4">The sequence shown here is derived from an EMBL/GenBank/DDBJ whole genome shotgun (WGS) entry which is preliminary data.</text>
</comment>
<gene>
    <name evidence="2" type="ORF">PC113_g23401</name>
    <name evidence="3" type="ORF">PC115_g23399</name>
    <name evidence="4" type="ORF">PC117_g26141</name>
    <name evidence="5" type="ORF">PC129_g23114</name>
</gene>
<name>A0A8T1AHR5_9STRA</name>
<evidence type="ECO:0000313" key="3">
    <source>
        <dbReference type="EMBL" id="KAG2877278.1"/>
    </source>
</evidence>
<dbReference type="EMBL" id="RCMI01002319">
    <property type="protein sequence ID" value="KAG2877278.1"/>
    <property type="molecule type" value="Genomic_DNA"/>
</dbReference>
<keyword evidence="1" id="KW-0472">Membrane</keyword>
<organism evidence="4 6">
    <name type="scientific">Phytophthora cactorum</name>
    <dbReference type="NCBI Taxonomy" id="29920"/>
    <lineage>
        <taxon>Eukaryota</taxon>
        <taxon>Sar</taxon>
        <taxon>Stramenopiles</taxon>
        <taxon>Oomycota</taxon>
        <taxon>Peronosporomycetes</taxon>
        <taxon>Peronosporales</taxon>
        <taxon>Peronosporaceae</taxon>
        <taxon>Phytophthora</taxon>
    </lineage>
</organism>
<sequence>MACCNSAVMWCSAPWMLAIMLFTVLISDERHEIRRRPDDKSVCPISSATDGESTVLLDVLLGILVGPSNG</sequence>
<evidence type="ECO:0000313" key="6">
    <source>
        <dbReference type="Proteomes" id="UP000736787"/>
    </source>
</evidence>
<keyword evidence="1" id="KW-0812">Transmembrane</keyword>
<evidence type="ECO:0000313" key="4">
    <source>
        <dbReference type="EMBL" id="KAG2882894.1"/>
    </source>
</evidence>
<feature type="transmembrane region" description="Helical" evidence="1">
    <location>
        <begin position="6"/>
        <end position="26"/>
    </location>
</feature>
<dbReference type="VEuPathDB" id="FungiDB:PC110_g16840"/>
<evidence type="ECO:0000313" key="5">
    <source>
        <dbReference type="EMBL" id="KAG3202907.1"/>
    </source>
</evidence>
<dbReference type="Proteomes" id="UP000760860">
    <property type="component" value="Unassembled WGS sequence"/>
</dbReference>
<evidence type="ECO:0000313" key="2">
    <source>
        <dbReference type="EMBL" id="KAG2813742.1"/>
    </source>
</evidence>
<evidence type="ECO:0000256" key="1">
    <source>
        <dbReference type="SAM" id="Phobius"/>
    </source>
</evidence>